<dbReference type="AlphaFoldDB" id="A0A2Z5GAB8"/>
<sequence length="142" mass="15913">MTEVPLGKTFKMIFTLSTDGEDAAAQRQREMRAQFRVVSPEMQEVFGFRMLKGRFFNAEDTPTSQPVVVVNRAFVRAYTGQDQDMGKILGDSLLSYGGGDDRRAVVIGVLDDERQVSVAEQSQPEIEVCLPRPSYLPLRPLL</sequence>
<dbReference type="Pfam" id="PF12704">
    <property type="entry name" value="MacB_PCD"/>
    <property type="match status" value="1"/>
</dbReference>
<proteinExistence type="predicted"/>
<reference evidence="2 3" key="1">
    <citation type="journal article" date="2018" name="Front. Microbiol.">
        <title>Hydrolytic Capabilities as a Key to Environmental Success: Chitinolytic and Cellulolytic Acidobacteria From Acidic Sub-arctic Soils and Boreal Peatlands.</title>
        <authorList>
            <person name="Belova S.E."/>
            <person name="Ravin N.V."/>
            <person name="Pankratov T.A."/>
            <person name="Rakitin A.L."/>
            <person name="Ivanova A.A."/>
            <person name="Beletsky A.V."/>
            <person name="Mardanov A.V."/>
            <person name="Sinninghe Damste J.S."/>
            <person name="Dedysh S.N."/>
        </authorList>
    </citation>
    <scope>NUCLEOTIDE SEQUENCE [LARGE SCALE GENOMIC DNA]</scope>
    <source>
        <strain evidence="2 3">SBC82</strain>
        <plasmid evidence="3">pacpol1</plasmid>
    </source>
</reference>
<organism evidence="2 3">
    <name type="scientific">Acidisarcina polymorpha</name>
    <dbReference type="NCBI Taxonomy" id="2211140"/>
    <lineage>
        <taxon>Bacteria</taxon>
        <taxon>Pseudomonadati</taxon>
        <taxon>Acidobacteriota</taxon>
        <taxon>Terriglobia</taxon>
        <taxon>Terriglobales</taxon>
        <taxon>Acidobacteriaceae</taxon>
        <taxon>Acidisarcina</taxon>
    </lineage>
</organism>
<evidence type="ECO:0000313" key="2">
    <source>
        <dbReference type="EMBL" id="AXC15948.1"/>
    </source>
</evidence>
<geneLocation type="plasmid" evidence="3">
    <name>pacpol1</name>
</geneLocation>
<dbReference type="KEGG" id="abas:ACPOL_6738"/>
<dbReference type="Proteomes" id="UP000253606">
    <property type="component" value="Plasmid pACPOL1"/>
</dbReference>
<evidence type="ECO:0000259" key="1">
    <source>
        <dbReference type="Pfam" id="PF12704"/>
    </source>
</evidence>
<protein>
    <recommendedName>
        <fullName evidence="1">MacB-like periplasmic core domain-containing protein</fullName>
    </recommendedName>
</protein>
<dbReference type="EMBL" id="CP030841">
    <property type="protein sequence ID" value="AXC15948.1"/>
    <property type="molecule type" value="Genomic_DNA"/>
</dbReference>
<keyword evidence="3" id="KW-1185">Reference proteome</keyword>
<feature type="domain" description="MacB-like periplasmic core" evidence="1">
    <location>
        <begin position="27"/>
        <end position="114"/>
    </location>
</feature>
<name>A0A2Z5GAB8_9BACT</name>
<dbReference type="InterPro" id="IPR025857">
    <property type="entry name" value="MacB_PCD"/>
</dbReference>
<gene>
    <name evidence="2" type="ORF">ACPOL_6738</name>
</gene>
<evidence type="ECO:0000313" key="3">
    <source>
        <dbReference type="Proteomes" id="UP000253606"/>
    </source>
</evidence>
<accession>A0A2Z5GAB8</accession>
<keyword evidence="2" id="KW-0614">Plasmid</keyword>